<evidence type="ECO:0000313" key="3">
    <source>
        <dbReference type="WBParaSite" id="NBR_0000812201-mRNA-1"/>
    </source>
</evidence>
<dbReference type="Proteomes" id="UP000271162">
    <property type="component" value="Unassembled WGS sequence"/>
</dbReference>
<proteinExistence type="predicted"/>
<keyword evidence="2" id="KW-1185">Reference proteome</keyword>
<reference evidence="1 2" key="2">
    <citation type="submission" date="2018-11" db="EMBL/GenBank/DDBJ databases">
        <authorList>
            <consortium name="Pathogen Informatics"/>
        </authorList>
    </citation>
    <scope>NUCLEOTIDE SEQUENCE [LARGE SCALE GENOMIC DNA]</scope>
</reference>
<accession>A0A0N4XYG4</accession>
<organism evidence="3">
    <name type="scientific">Nippostrongylus brasiliensis</name>
    <name type="common">Rat hookworm</name>
    <dbReference type="NCBI Taxonomy" id="27835"/>
    <lineage>
        <taxon>Eukaryota</taxon>
        <taxon>Metazoa</taxon>
        <taxon>Ecdysozoa</taxon>
        <taxon>Nematoda</taxon>
        <taxon>Chromadorea</taxon>
        <taxon>Rhabditida</taxon>
        <taxon>Rhabditina</taxon>
        <taxon>Rhabditomorpha</taxon>
        <taxon>Strongyloidea</taxon>
        <taxon>Heligmosomidae</taxon>
        <taxon>Nippostrongylus</taxon>
    </lineage>
</organism>
<protein>
    <submittedName>
        <fullName evidence="3">C-type lectin domain-containing protein</fullName>
    </submittedName>
</protein>
<dbReference type="AlphaFoldDB" id="A0A0N4XYG4"/>
<reference evidence="3" key="1">
    <citation type="submission" date="2017-02" db="UniProtKB">
        <authorList>
            <consortium name="WormBaseParasite"/>
        </authorList>
    </citation>
    <scope>IDENTIFICATION</scope>
</reference>
<name>A0A0N4XYG4_NIPBR</name>
<evidence type="ECO:0000313" key="2">
    <source>
        <dbReference type="Proteomes" id="UP000271162"/>
    </source>
</evidence>
<gene>
    <name evidence="1" type="ORF">NBR_LOCUS8123</name>
</gene>
<dbReference type="EMBL" id="UYSL01019966">
    <property type="protein sequence ID" value="VDL71712.1"/>
    <property type="molecule type" value="Genomic_DNA"/>
</dbReference>
<dbReference type="WBParaSite" id="NBR_0000812201-mRNA-1">
    <property type="protein sequence ID" value="NBR_0000812201-mRNA-1"/>
    <property type="gene ID" value="NBR_0000812201"/>
</dbReference>
<sequence>MPPMDPATRLFVEVPVYGQYWEAYIVFKRRTWYEAEQHCKQYNLFMPVLYVTAIPMIRDKIKQLTGKMPRPNGVFWTNSSFGLGLSTQIAINDTIMVGSAIFRC</sequence>
<evidence type="ECO:0000313" key="1">
    <source>
        <dbReference type="EMBL" id="VDL71712.1"/>
    </source>
</evidence>